<dbReference type="GeneID" id="111604849"/>
<evidence type="ECO:0000313" key="2">
    <source>
        <dbReference type="Proteomes" id="UP000504633"/>
    </source>
</evidence>
<dbReference type="InterPro" id="IPR004119">
    <property type="entry name" value="EcKL"/>
</dbReference>
<keyword evidence="2" id="KW-1185">Reference proteome</keyword>
<feature type="domain" description="CHK kinase-like" evidence="1">
    <location>
        <begin position="138"/>
        <end position="336"/>
    </location>
</feature>
<gene>
    <name evidence="3" type="primary">LOC111604849</name>
</gene>
<proteinExistence type="predicted"/>
<dbReference type="InterPro" id="IPR011009">
    <property type="entry name" value="Kinase-like_dom_sf"/>
</dbReference>
<dbReference type="Gene3D" id="3.90.1200.10">
    <property type="match status" value="2"/>
</dbReference>
<dbReference type="OrthoDB" id="191037at2759"/>
<protein>
    <submittedName>
        <fullName evidence="3">Uncharacterized protein LOC111604849</fullName>
    </submittedName>
</protein>
<dbReference type="RefSeq" id="XP_023178850.2">
    <property type="nucleotide sequence ID" value="XM_023323082.2"/>
</dbReference>
<dbReference type="KEGG" id="dhe:111604849"/>
<evidence type="ECO:0000259" key="1">
    <source>
        <dbReference type="SMART" id="SM00587"/>
    </source>
</evidence>
<sequence length="839" mass="96265">MEKNNINNTPASIVPEWVKSELFESVLKDSIEGYSKIKSFTANGDIGPGENFGSVMLRVTIEIELVDGKDKTVSYMLKLPYQMELFQKLMQSNNFFEVENSMYNIYVPELEQIYRNAGLELKFGPKAYQLKGAKSDYILLEDLTVNGFRNMNRLEGLDQVHVETTLKRLAQWHAASAVRVATKGAYPHQLITGILKEQNRAMMTEINKPIAQNFVDSCANYDGNEEYIETCSMYSSLPAMQPTLVDRTFRMAKPDPAEFNVLNHGDFWCNNMMFTHDTFGKLKDILFVDFQTPKYGTFAQDLYYFLLSSTKLEDKLLKFDYYVRVYHENLVKSLKLLKYESTVPSLGQTHVSLIKYSLFGYLTATGALAAALLEPCEEVNIDMFLGDSKESANFRSMITANPRYRKHIEIVLPWLLNRASKMSSNSQTTVETPEWVNAELFEQLLKNTVKDFQNIRSFKAMPGTKPGDNYATLMLRIELEVQLKDNTIKPVSYMLKVPLNSAEYQETFGKNKFSMFDIERDMFMIYVEEFKQLYRNVGLEVEFGAKCYKLDTPNEHVLLEDLRPRGFQSVVRKAGVDEEHTISVLTKLAQWHAASAVRVDRKGPYPSQISDGIFNEDGKELISKLTDSMVPYILNTLTTIEGHEAYYEDIKSLAGHITEKVLQVGVIDPAEFNVLNHSDCWLSNIMFLYDRESGKLLDSYLVDYQMCKYGSVAIDLISFLLSSTKLEIKINKFDYFIKQYYDQLIKHLKLLNYNKKLPTLIDIHKSLLKNGIWGYLAVCDVMAASLLEETETASFDNLFSDSPEADAFRTLLYNGKIYKDHLKLVLPWLHHRGALQNEI</sequence>
<dbReference type="Proteomes" id="UP000504633">
    <property type="component" value="Unplaced"/>
</dbReference>
<dbReference type="InterPro" id="IPR015897">
    <property type="entry name" value="CHK_kinase-like"/>
</dbReference>
<accession>A0A6J1MIE0</accession>
<reference evidence="3" key="1">
    <citation type="submission" date="2025-08" db="UniProtKB">
        <authorList>
            <consortium name="RefSeq"/>
        </authorList>
    </citation>
    <scope>IDENTIFICATION</scope>
    <source>
        <strain evidence="3">15085-1641.00</strain>
        <tissue evidence="3">Whole body</tissue>
    </source>
</reference>
<dbReference type="SMART" id="SM00587">
    <property type="entry name" value="CHK"/>
    <property type="match status" value="2"/>
</dbReference>
<dbReference type="AlphaFoldDB" id="A0A6J1MIE0"/>
<dbReference type="SUPFAM" id="SSF56112">
    <property type="entry name" value="Protein kinase-like (PK-like)"/>
    <property type="match status" value="2"/>
</dbReference>
<dbReference type="Pfam" id="PF02958">
    <property type="entry name" value="EcKL"/>
    <property type="match status" value="2"/>
</dbReference>
<evidence type="ECO:0000313" key="3">
    <source>
        <dbReference type="RefSeq" id="XP_023178850.2"/>
    </source>
</evidence>
<dbReference type="PANTHER" id="PTHR11012:SF6">
    <property type="entry name" value="CHK DOMAIN OV1-RELATED"/>
    <property type="match status" value="1"/>
</dbReference>
<dbReference type="PANTHER" id="PTHR11012">
    <property type="entry name" value="PROTEIN KINASE-LIKE DOMAIN-CONTAINING"/>
    <property type="match status" value="1"/>
</dbReference>
<name>A0A6J1MIE0_DROHY</name>
<feature type="domain" description="CHK kinase-like" evidence="1">
    <location>
        <begin position="557"/>
        <end position="750"/>
    </location>
</feature>
<dbReference type="OMA" id="QWHAGTA"/>
<organism evidence="2 3">
    <name type="scientific">Drosophila hydei</name>
    <name type="common">Fruit fly</name>
    <dbReference type="NCBI Taxonomy" id="7224"/>
    <lineage>
        <taxon>Eukaryota</taxon>
        <taxon>Metazoa</taxon>
        <taxon>Ecdysozoa</taxon>
        <taxon>Arthropoda</taxon>
        <taxon>Hexapoda</taxon>
        <taxon>Insecta</taxon>
        <taxon>Pterygota</taxon>
        <taxon>Neoptera</taxon>
        <taxon>Endopterygota</taxon>
        <taxon>Diptera</taxon>
        <taxon>Brachycera</taxon>
        <taxon>Muscomorpha</taxon>
        <taxon>Ephydroidea</taxon>
        <taxon>Drosophilidae</taxon>
        <taxon>Drosophila</taxon>
    </lineage>
</organism>